<name>A0A7S1MA06_NEODS</name>
<gene>
    <name evidence="1" type="ORF">NDES1114_LOCUS19757</name>
</gene>
<evidence type="ECO:0000313" key="1">
    <source>
        <dbReference type="EMBL" id="CAD9125743.1"/>
    </source>
</evidence>
<accession>A0A7S1MA06</accession>
<dbReference type="AlphaFoldDB" id="A0A7S1MA06"/>
<dbReference type="Gene3D" id="2.60.120.200">
    <property type="match status" value="1"/>
</dbReference>
<dbReference type="PANTHER" id="PTHR35332:SF2">
    <property type="entry name" value="REGULATION OF ENOLASE PROTEIN 1"/>
    <property type="match status" value="1"/>
</dbReference>
<dbReference type="EMBL" id="HBGF01029735">
    <property type="protein sequence ID" value="CAD9125743.1"/>
    <property type="molecule type" value="Transcribed_RNA"/>
</dbReference>
<dbReference type="SUPFAM" id="SSF49899">
    <property type="entry name" value="Concanavalin A-like lectins/glucanases"/>
    <property type="match status" value="1"/>
</dbReference>
<sequence>MSAAGSDTGSTTPPREYTVCGVPRLRWLVPAEIHEVADDASDKKEGTFRLESDELTVCPLGQRDFWRKTFYSPELIKDDGNALVAYVPLDAGDVTIDVTLRLRATHQFDQAGLFIRVDRERWVKAGFEFVDGRMRLSCVVTNGHSDWSTQPWPSQNASAATEAAVRLRVTRVRGDSIAFEAAPVGDGGDAAAAPEYAMVRIAHLGTHMPPAASDGAMPLKTPWLVGPFAASPIQGGGCVARFADFSVAPAKRTAHDTDPGHA</sequence>
<dbReference type="InterPro" id="IPR013320">
    <property type="entry name" value="ConA-like_dom_sf"/>
</dbReference>
<organism evidence="1">
    <name type="scientific">Neobodo designis</name>
    <name type="common">Flagellated protozoan</name>
    <name type="synonym">Bodo designis</name>
    <dbReference type="NCBI Taxonomy" id="312471"/>
    <lineage>
        <taxon>Eukaryota</taxon>
        <taxon>Discoba</taxon>
        <taxon>Euglenozoa</taxon>
        <taxon>Kinetoplastea</taxon>
        <taxon>Metakinetoplastina</taxon>
        <taxon>Neobodonida</taxon>
        <taxon>Neobodo</taxon>
    </lineage>
</organism>
<protein>
    <recommendedName>
        <fullName evidence="2">DUF1349 domain-containing protein</fullName>
    </recommendedName>
</protein>
<dbReference type="Pfam" id="PF07081">
    <property type="entry name" value="DUF1349"/>
    <property type="match status" value="1"/>
</dbReference>
<proteinExistence type="predicted"/>
<dbReference type="InterPro" id="IPR009784">
    <property type="entry name" value="DUF1349"/>
</dbReference>
<evidence type="ECO:0008006" key="2">
    <source>
        <dbReference type="Google" id="ProtNLM"/>
    </source>
</evidence>
<dbReference type="PANTHER" id="PTHR35332">
    <property type="entry name" value="REGULATION OF ENOLASE PROTEIN 1"/>
    <property type="match status" value="1"/>
</dbReference>
<reference evidence="1" key="1">
    <citation type="submission" date="2021-01" db="EMBL/GenBank/DDBJ databases">
        <authorList>
            <person name="Corre E."/>
            <person name="Pelletier E."/>
            <person name="Niang G."/>
            <person name="Scheremetjew M."/>
            <person name="Finn R."/>
            <person name="Kale V."/>
            <person name="Holt S."/>
            <person name="Cochrane G."/>
            <person name="Meng A."/>
            <person name="Brown T."/>
            <person name="Cohen L."/>
        </authorList>
    </citation>
    <scope>NUCLEOTIDE SEQUENCE</scope>
    <source>
        <strain evidence="1">CCAP 1951/1</strain>
    </source>
</reference>